<evidence type="ECO:0000259" key="1">
    <source>
        <dbReference type="Pfam" id="PF26640"/>
    </source>
</evidence>
<name>A0A0P7AQ13_9HYPO</name>
<evidence type="ECO:0000313" key="3">
    <source>
        <dbReference type="Proteomes" id="UP000050424"/>
    </source>
</evidence>
<protein>
    <recommendedName>
        <fullName evidence="1">DUF8212 domain-containing protein</fullName>
    </recommendedName>
</protein>
<evidence type="ECO:0000313" key="2">
    <source>
        <dbReference type="EMBL" id="KPM34429.1"/>
    </source>
</evidence>
<gene>
    <name evidence="2" type="ORF">AK830_g12140</name>
</gene>
<dbReference type="AlphaFoldDB" id="A0A0P7AQ13"/>
<dbReference type="Pfam" id="PF26640">
    <property type="entry name" value="DUF8212"/>
    <property type="match status" value="1"/>
</dbReference>
<comment type="caution">
    <text evidence="2">The sequence shown here is derived from an EMBL/GenBank/DDBJ whole genome shotgun (WGS) entry which is preliminary data.</text>
</comment>
<accession>A0A0P7AQ13</accession>
<feature type="domain" description="DUF8212" evidence="1">
    <location>
        <begin position="124"/>
        <end position="152"/>
    </location>
</feature>
<proteinExistence type="predicted"/>
<dbReference type="PANTHER" id="PTHR10622">
    <property type="entry name" value="HET DOMAIN-CONTAINING PROTEIN"/>
    <property type="match status" value="1"/>
</dbReference>
<sequence>MRLLRAETLQFEEFSSDDIPAYAILSHCWEQDELSYQDMRRWYESARVCYAYLYDVSIPTYSGTDVREVVRYVGKYGPRFWQLRIARRMSWAANRQTTLIEDQAYLLLGLFDVNMPLLYGEGERAFQRLQEEIIKVDEDASILAWSSTEAEAGFAPNGLAMSPAQFHKYSDLVDLKSTRFRYVGFNPTMIP</sequence>
<dbReference type="EMBL" id="LKCW01000341">
    <property type="protein sequence ID" value="KPM34429.1"/>
    <property type="molecule type" value="Genomic_DNA"/>
</dbReference>
<reference evidence="2 3" key="1">
    <citation type="submission" date="2015-09" db="EMBL/GenBank/DDBJ databases">
        <title>Draft genome of a European isolate of the apple canker pathogen Neonectria ditissima.</title>
        <authorList>
            <person name="Gomez-Cortecero A."/>
            <person name="Harrison R.J."/>
            <person name="Armitage A.D."/>
        </authorList>
    </citation>
    <scope>NUCLEOTIDE SEQUENCE [LARGE SCALE GENOMIC DNA]</scope>
    <source>
        <strain evidence="2 3">R09/05</strain>
    </source>
</reference>
<dbReference type="OrthoDB" id="20872at2759"/>
<organism evidence="2 3">
    <name type="scientific">Neonectria ditissima</name>
    <dbReference type="NCBI Taxonomy" id="78410"/>
    <lineage>
        <taxon>Eukaryota</taxon>
        <taxon>Fungi</taxon>
        <taxon>Dikarya</taxon>
        <taxon>Ascomycota</taxon>
        <taxon>Pezizomycotina</taxon>
        <taxon>Sordariomycetes</taxon>
        <taxon>Hypocreomycetidae</taxon>
        <taxon>Hypocreales</taxon>
        <taxon>Nectriaceae</taxon>
        <taxon>Neonectria</taxon>
    </lineage>
</organism>
<keyword evidence="3" id="KW-1185">Reference proteome</keyword>
<dbReference type="Proteomes" id="UP000050424">
    <property type="component" value="Unassembled WGS sequence"/>
</dbReference>
<dbReference type="PANTHER" id="PTHR10622:SF10">
    <property type="entry name" value="HET DOMAIN-CONTAINING PROTEIN"/>
    <property type="match status" value="1"/>
</dbReference>
<dbReference type="STRING" id="78410.A0A0P7AQ13"/>
<dbReference type="InterPro" id="IPR058525">
    <property type="entry name" value="DUF8212"/>
</dbReference>